<name>A0A0V7ZYQ3_9CYAN</name>
<dbReference type="PANTHER" id="PTHR33376:SF5">
    <property type="entry name" value="EXTRACYTOPLASMIC SOLUTE RECEPTOR PROTEIN"/>
    <property type="match status" value="1"/>
</dbReference>
<evidence type="ECO:0000313" key="2">
    <source>
        <dbReference type="EMBL" id="KST69679.1"/>
    </source>
</evidence>
<accession>A0A0V7ZYQ3</accession>
<dbReference type="InterPro" id="IPR018389">
    <property type="entry name" value="DctP_fam"/>
</dbReference>
<dbReference type="Pfam" id="PF03480">
    <property type="entry name" value="DctP"/>
    <property type="match status" value="1"/>
</dbReference>
<organism evidence="3 4">
    <name type="scientific">Mastigocoleus testarum BC008</name>
    <dbReference type="NCBI Taxonomy" id="371196"/>
    <lineage>
        <taxon>Bacteria</taxon>
        <taxon>Bacillati</taxon>
        <taxon>Cyanobacteriota</taxon>
        <taxon>Cyanophyceae</taxon>
        <taxon>Nostocales</taxon>
        <taxon>Hapalosiphonaceae</taxon>
        <taxon>Mastigocoleus</taxon>
    </lineage>
</organism>
<evidence type="ECO:0000313" key="4">
    <source>
        <dbReference type="Proteomes" id="UP000053372"/>
    </source>
</evidence>
<dbReference type="GO" id="GO:0055085">
    <property type="term" value="P:transmembrane transport"/>
    <property type="evidence" value="ECO:0007669"/>
    <property type="project" value="InterPro"/>
</dbReference>
<dbReference type="Proteomes" id="UP000053372">
    <property type="component" value="Unassembled WGS sequence"/>
</dbReference>
<evidence type="ECO:0008006" key="5">
    <source>
        <dbReference type="Google" id="ProtNLM"/>
    </source>
</evidence>
<dbReference type="PANTHER" id="PTHR33376">
    <property type="match status" value="1"/>
</dbReference>
<sequence length="464" mass="52965">MSAKVCGQIPYIKWAELQIYAEEFPQVTDGIYDSEKTNELSRLLKIAASNTPKKYFKEIEAAAGIFNGLAVIVSIQRESKNPDKTKPKKSKLFPLLPTNRRNFLSIAALGSLAAIGSGITSQYLQMPKVTWRMANFLDGIYDQFIISKAPYIIRERIKKITNGRFEIEPLNDKKILTEDILKDVSDGKKVQCGFSGIYYNANKYKVLFFGCAIPHGLTPEEQTAWLLYKEDPQDKLTFIQKIYQRPELDLNVIPFPAAATGAQMGGWFKKKIETIEDFNGIIMRIPGLGGEVLKKFDVNLDKDLPGGAISLNKIAKALRDDKIQAAEWIGPYDDVQLGLHQAEAKYYYYPGWWEPSTTFDMLVNKDAWENLPPHYQEVFKSVCLETYTEILAEYNQKNSEKLAEIYKLKNITVSKFSPEIIKKTKEETTKLLKLYASNNDLFGEVYQKWNSFKGGMREWSNLNQ</sequence>
<dbReference type="EMBL" id="LMTZ01000015">
    <property type="protein sequence ID" value="KST69679.1"/>
    <property type="molecule type" value="Genomic_DNA"/>
</dbReference>
<dbReference type="EMBL" id="LMTZ01000014">
    <property type="protein sequence ID" value="KST69696.1"/>
    <property type="molecule type" value="Genomic_DNA"/>
</dbReference>
<reference evidence="3 4" key="1">
    <citation type="journal article" date="2015" name="Genome Announc.">
        <title>Draft Genome of the Euendolithic (true boring) Cyanobacterium Mastigocoleus testarum strain BC008.</title>
        <authorList>
            <person name="Guida B.S."/>
            <person name="Garcia-Pichel F."/>
        </authorList>
    </citation>
    <scope>NUCLEOTIDE SEQUENCE [LARGE SCALE GENOMIC DNA]</scope>
    <source>
        <strain evidence="3 4">BC008</strain>
    </source>
</reference>
<dbReference type="Gene3D" id="3.40.190.170">
    <property type="entry name" value="Bacterial extracellular solute-binding protein, family 7"/>
    <property type="match status" value="1"/>
</dbReference>
<keyword evidence="1" id="KW-0732">Signal</keyword>
<dbReference type="InterPro" id="IPR038404">
    <property type="entry name" value="TRAP_DctP_sf"/>
</dbReference>
<dbReference type="RefSeq" id="WP_058183189.1">
    <property type="nucleotide sequence ID" value="NZ_LMTZ01000014.1"/>
</dbReference>
<dbReference type="AlphaFoldDB" id="A0A0V7ZYQ3"/>
<dbReference type="OrthoDB" id="9780733at2"/>
<proteinExistence type="predicted"/>
<protein>
    <recommendedName>
        <fullName evidence="5">ABC transporter substrate-binding protein</fullName>
    </recommendedName>
</protein>
<evidence type="ECO:0000256" key="1">
    <source>
        <dbReference type="ARBA" id="ARBA00022729"/>
    </source>
</evidence>
<evidence type="ECO:0000313" key="3">
    <source>
        <dbReference type="EMBL" id="KST69696.1"/>
    </source>
</evidence>
<dbReference type="Gene3D" id="3.40.190.10">
    <property type="entry name" value="Periplasmic binding protein-like II"/>
    <property type="match status" value="1"/>
</dbReference>
<keyword evidence="4" id="KW-1185">Reference proteome</keyword>
<comment type="caution">
    <text evidence="3">The sequence shown here is derived from an EMBL/GenBank/DDBJ whole genome shotgun (WGS) entry which is preliminary data.</text>
</comment>
<gene>
    <name evidence="2" type="ORF">BC008_05105</name>
    <name evidence="3" type="ORF">BC008_05175</name>
</gene>